<dbReference type="Proteomes" id="UP000298390">
    <property type="component" value="Unassembled WGS sequence"/>
</dbReference>
<dbReference type="GO" id="GO:0008270">
    <property type="term" value="F:zinc ion binding"/>
    <property type="evidence" value="ECO:0007669"/>
    <property type="project" value="InterPro"/>
</dbReference>
<evidence type="ECO:0000313" key="8">
    <source>
        <dbReference type="Proteomes" id="UP000298390"/>
    </source>
</evidence>
<keyword evidence="5" id="KW-0539">Nucleus</keyword>
<accession>A0A4Y9Z144</accession>
<dbReference type="GO" id="GO:0006351">
    <property type="term" value="P:DNA-templated transcription"/>
    <property type="evidence" value="ECO:0007669"/>
    <property type="project" value="InterPro"/>
</dbReference>
<dbReference type="SUPFAM" id="SSF57701">
    <property type="entry name" value="Zn2/Cys6 DNA-binding domain"/>
    <property type="match status" value="1"/>
</dbReference>
<dbReference type="GO" id="GO:0000981">
    <property type="term" value="F:DNA-binding transcription factor activity, RNA polymerase II-specific"/>
    <property type="evidence" value="ECO:0007669"/>
    <property type="project" value="InterPro"/>
</dbReference>
<dbReference type="PROSITE" id="PS50048">
    <property type="entry name" value="ZN2_CY6_FUNGAL_2"/>
    <property type="match status" value="1"/>
</dbReference>
<dbReference type="Pfam" id="PF00172">
    <property type="entry name" value="Zn_clus"/>
    <property type="match status" value="1"/>
</dbReference>
<dbReference type="InterPro" id="IPR050815">
    <property type="entry name" value="TF_fung"/>
</dbReference>
<dbReference type="PANTHER" id="PTHR47338:SF29">
    <property type="entry name" value="ZN(2)-C6 FUNGAL-TYPE DOMAIN-CONTAINING PROTEIN"/>
    <property type="match status" value="1"/>
</dbReference>
<keyword evidence="4" id="KW-0804">Transcription</keyword>
<dbReference type="SMART" id="SM00066">
    <property type="entry name" value="GAL4"/>
    <property type="match status" value="1"/>
</dbReference>
<dbReference type="STRING" id="34475.A0A4Y9Z144"/>
<dbReference type="Pfam" id="PF04082">
    <property type="entry name" value="Fungal_trans"/>
    <property type="match status" value="1"/>
</dbReference>
<comment type="subcellular location">
    <subcellularLocation>
        <location evidence="1">Nucleus</location>
    </subcellularLocation>
</comment>
<evidence type="ECO:0000259" key="6">
    <source>
        <dbReference type="PROSITE" id="PS50048"/>
    </source>
</evidence>
<feature type="domain" description="Zn(2)-C6 fungal-type" evidence="6">
    <location>
        <begin position="7"/>
        <end position="39"/>
    </location>
</feature>
<dbReference type="PROSITE" id="PS00463">
    <property type="entry name" value="ZN2_CY6_FUNGAL_1"/>
    <property type="match status" value="1"/>
</dbReference>
<evidence type="ECO:0000256" key="4">
    <source>
        <dbReference type="ARBA" id="ARBA00023163"/>
    </source>
</evidence>
<dbReference type="EMBL" id="SEKV01000050">
    <property type="protein sequence ID" value="TFY67573.1"/>
    <property type="molecule type" value="Genomic_DNA"/>
</dbReference>
<proteinExistence type="predicted"/>
<keyword evidence="3" id="KW-0805">Transcription regulation</keyword>
<keyword evidence="2" id="KW-0479">Metal-binding</keyword>
<dbReference type="Gene3D" id="4.10.240.10">
    <property type="entry name" value="Zn(2)-C6 fungal-type DNA-binding domain"/>
    <property type="match status" value="1"/>
</dbReference>
<dbReference type="CDD" id="cd12148">
    <property type="entry name" value="fungal_TF_MHR"/>
    <property type="match status" value="1"/>
</dbReference>
<dbReference type="InterPro" id="IPR036864">
    <property type="entry name" value="Zn2-C6_fun-type_DNA-bd_sf"/>
</dbReference>
<evidence type="ECO:0000256" key="2">
    <source>
        <dbReference type="ARBA" id="ARBA00022723"/>
    </source>
</evidence>
<comment type="caution">
    <text evidence="7">The sequence shown here is derived from an EMBL/GenBank/DDBJ whole genome shotgun (WGS) entry which is preliminary data.</text>
</comment>
<evidence type="ECO:0000313" key="7">
    <source>
        <dbReference type="EMBL" id="TFY67573.1"/>
    </source>
</evidence>
<organism evidence="7 8">
    <name type="scientific">Rhodofomes roseus</name>
    <dbReference type="NCBI Taxonomy" id="34475"/>
    <lineage>
        <taxon>Eukaryota</taxon>
        <taxon>Fungi</taxon>
        <taxon>Dikarya</taxon>
        <taxon>Basidiomycota</taxon>
        <taxon>Agaricomycotina</taxon>
        <taxon>Agaricomycetes</taxon>
        <taxon>Polyporales</taxon>
        <taxon>Rhodofomes</taxon>
    </lineage>
</organism>
<evidence type="ECO:0000256" key="1">
    <source>
        <dbReference type="ARBA" id="ARBA00004123"/>
    </source>
</evidence>
<reference evidence="7 8" key="1">
    <citation type="submission" date="2019-01" db="EMBL/GenBank/DDBJ databases">
        <title>Genome sequencing of the rare red list fungi Fomitopsis rosea.</title>
        <authorList>
            <person name="Buettner E."/>
            <person name="Kellner H."/>
        </authorList>
    </citation>
    <scope>NUCLEOTIDE SEQUENCE [LARGE SCALE GENOMIC DNA]</scope>
    <source>
        <strain evidence="7 8">DSM 105464</strain>
    </source>
</reference>
<dbReference type="InterPro" id="IPR001138">
    <property type="entry name" value="Zn2Cys6_DnaBD"/>
</dbReference>
<protein>
    <recommendedName>
        <fullName evidence="6">Zn(2)-C6 fungal-type domain-containing protein</fullName>
    </recommendedName>
</protein>
<dbReference type="InterPro" id="IPR007219">
    <property type="entry name" value="XnlR_reg_dom"/>
</dbReference>
<evidence type="ECO:0000256" key="3">
    <source>
        <dbReference type="ARBA" id="ARBA00023015"/>
    </source>
</evidence>
<evidence type="ECO:0000256" key="5">
    <source>
        <dbReference type="ARBA" id="ARBA00023242"/>
    </source>
</evidence>
<dbReference type="GO" id="GO:0005634">
    <property type="term" value="C:nucleus"/>
    <property type="evidence" value="ECO:0007669"/>
    <property type="project" value="UniProtKB-SubCell"/>
</dbReference>
<sequence>MASNVKACFRCRQKKIKCDNVRPTCQNCLKANTPGDCIYGEDAEFPEVRLLEEKIGRLQERIAFLENNGDSQPIMLHNPYPAPGRNEPKQVSDIGHHALPPSTVQELMRSFSSGAAEVGLFMHMPRLLGRSAQPLAGLSEHALALMHATRLIGAYLSADASLNGLQPVFLALTLKDLSAALVNLDPPAILDVLQTEVFLACYFFSTNRTVEGVYHMDAASAIVLANRLHKIRSTRFPVLSDSRDDIEEGESINAFWTTFILDRCWSPVLGRTPIFADAEVRGTGIDTPWPLSIEAYENHPLPAEWRGFKTVQRFLFDSPFSNIEQGPLALHAKAAALYSQARTAAQVSTYAFPQGWAELDRRIEQFINSLPLINSVRPTDHNMKSKLLIAYMLAYGAVIELQKPFDRHRGVGTNKAAAAAFDAANILNQIDIRGGMLVDPMVGVVLVSVANVLVRTLRARRQSAAGPGSGSGSQAGDVDGIMLALVHIRWTLGAWGERSAYIKDQQNHVATLLQGL</sequence>
<dbReference type="PANTHER" id="PTHR47338">
    <property type="entry name" value="ZN(II)2CYS6 TRANSCRIPTION FACTOR (EUROFUNG)-RELATED"/>
    <property type="match status" value="1"/>
</dbReference>
<name>A0A4Y9Z144_9APHY</name>
<gene>
    <name evidence="7" type="ORF">EVJ58_g1546</name>
</gene>
<dbReference type="AlphaFoldDB" id="A0A4Y9Z144"/>
<dbReference type="CDD" id="cd00067">
    <property type="entry name" value="GAL4"/>
    <property type="match status" value="1"/>
</dbReference>
<dbReference type="GO" id="GO:0003677">
    <property type="term" value="F:DNA binding"/>
    <property type="evidence" value="ECO:0007669"/>
    <property type="project" value="InterPro"/>
</dbReference>